<dbReference type="AlphaFoldDB" id="A0A6G7LQ14"/>
<organism evidence="2 3">
    <name type="scientific">Shewanella chilikensis</name>
    <dbReference type="NCBI Taxonomy" id="558541"/>
    <lineage>
        <taxon>Bacteria</taxon>
        <taxon>Pseudomonadati</taxon>
        <taxon>Pseudomonadota</taxon>
        <taxon>Gammaproteobacteria</taxon>
        <taxon>Alteromonadales</taxon>
        <taxon>Shewanellaceae</taxon>
        <taxon>Shewanella</taxon>
    </lineage>
</organism>
<dbReference type="EMBL" id="CP045857">
    <property type="protein sequence ID" value="QIJ03859.1"/>
    <property type="molecule type" value="Genomic_DNA"/>
</dbReference>
<evidence type="ECO:0008006" key="4">
    <source>
        <dbReference type="Google" id="ProtNLM"/>
    </source>
</evidence>
<evidence type="ECO:0000313" key="2">
    <source>
        <dbReference type="EMBL" id="QIJ03859.1"/>
    </source>
</evidence>
<feature type="region of interest" description="Disordered" evidence="1">
    <location>
        <begin position="74"/>
        <end position="93"/>
    </location>
</feature>
<reference evidence="2 3" key="1">
    <citation type="submission" date="2019-11" db="EMBL/GenBank/DDBJ databases">
        <title>Complete Genome Sequence of Shewanella chilikensis Strain DC57, Isolated from Corroded Seal Rings at a floating production facility in Australia.</title>
        <authorList>
            <person name="Salgar-Chaparro S.J."/>
            <person name="Castillo-Villamizar G.A."/>
            <person name="Poehlein A."/>
            <person name="Daniel R."/>
            <person name="Machuca L."/>
        </authorList>
    </citation>
    <scope>NUCLEOTIDE SEQUENCE [LARGE SCALE GENOMIC DNA]</scope>
    <source>
        <strain evidence="2 3">DC57</strain>
    </source>
</reference>
<protein>
    <recommendedName>
        <fullName evidence="4">Lipoprotein</fullName>
    </recommendedName>
</protein>
<dbReference type="Proteomes" id="UP000502117">
    <property type="component" value="Chromosome"/>
</dbReference>
<gene>
    <name evidence="2" type="ORF">GII14_06480</name>
</gene>
<accession>A0A6G7LQ14</accession>
<dbReference type="KEGG" id="schk:GII14_06480"/>
<dbReference type="PROSITE" id="PS51257">
    <property type="entry name" value="PROKAR_LIPOPROTEIN"/>
    <property type="match status" value="1"/>
</dbReference>
<evidence type="ECO:0000256" key="1">
    <source>
        <dbReference type="SAM" id="MobiDB-lite"/>
    </source>
</evidence>
<proteinExistence type="predicted"/>
<evidence type="ECO:0000313" key="3">
    <source>
        <dbReference type="Proteomes" id="UP000502117"/>
    </source>
</evidence>
<name>A0A6G7LQ14_9GAMM</name>
<sequence>MLKQFMEIKLLLTFSFAFSILIGCSKASEDSNDLAKLAHSQMSHGEAEMVVAERKEIFEQLVKACEKYPSLRSVGPEDGRERLYKTSGEPSKEFNRLSPCRIYKSWDSCTYIWWNSCDTGGLCPICNGLESSNV</sequence>
<dbReference type="RefSeq" id="WP_165564704.1">
    <property type="nucleotide sequence ID" value="NZ_CP045857.1"/>
</dbReference>
<feature type="compositionally biased region" description="Basic and acidic residues" evidence="1">
    <location>
        <begin position="75"/>
        <end position="93"/>
    </location>
</feature>